<feature type="region of interest" description="Disordered" evidence="10">
    <location>
        <begin position="27"/>
        <end position="57"/>
    </location>
</feature>
<dbReference type="Gene3D" id="2.30.180.10">
    <property type="entry name" value="FAS1 domain"/>
    <property type="match status" value="1"/>
</dbReference>
<dbReference type="InterPro" id="IPR000782">
    <property type="entry name" value="FAS1_domain"/>
</dbReference>
<evidence type="ECO:0000313" key="14">
    <source>
        <dbReference type="RefSeq" id="XP_011040874.1"/>
    </source>
</evidence>
<evidence type="ECO:0000256" key="11">
    <source>
        <dbReference type="SAM" id="SignalP"/>
    </source>
</evidence>
<dbReference type="PANTHER" id="PTHR32077">
    <property type="entry name" value="FASCICLIN-LIKE ARABINOGALACTAN PROTEIN"/>
    <property type="match status" value="1"/>
</dbReference>
<feature type="compositionally biased region" description="Pro residues" evidence="10">
    <location>
        <begin position="32"/>
        <end position="46"/>
    </location>
</feature>
<evidence type="ECO:0000256" key="7">
    <source>
        <dbReference type="ARBA" id="ARBA00023136"/>
    </source>
</evidence>
<keyword evidence="3" id="KW-1003">Cell membrane</keyword>
<evidence type="ECO:0000256" key="8">
    <source>
        <dbReference type="ARBA" id="ARBA00023180"/>
    </source>
</evidence>
<keyword evidence="4" id="KW-0336">GPI-anchor</keyword>
<evidence type="ECO:0000256" key="5">
    <source>
        <dbReference type="ARBA" id="ARBA00022729"/>
    </source>
</evidence>
<feature type="domain" description="FAS1" evidence="12">
    <location>
        <begin position="61"/>
        <end position="203"/>
    </location>
</feature>
<keyword evidence="8" id="KW-0325">Glycoprotein</keyword>
<feature type="region of interest" description="Disordered" evidence="10">
    <location>
        <begin position="215"/>
        <end position="239"/>
    </location>
</feature>
<dbReference type="PROSITE" id="PS50213">
    <property type="entry name" value="FAS1"/>
    <property type="match status" value="1"/>
</dbReference>
<dbReference type="FunFam" id="2.30.180.10:FF:000006">
    <property type="entry name" value="Fasciclin-like arabinogalactan protein 11"/>
    <property type="match status" value="1"/>
</dbReference>
<dbReference type="SUPFAM" id="SSF82153">
    <property type="entry name" value="FAS1 domain"/>
    <property type="match status" value="1"/>
</dbReference>
<reference evidence="14" key="1">
    <citation type="submission" date="2025-08" db="UniProtKB">
        <authorList>
            <consortium name="RefSeq"/>
        </authorList>
    </citation>
    <scope>IDENTIFICATION</scope>
</reference>
<protein>
    <submittedName>
        <fullName evidence="14">Fasciclin-like arabinogalactan protein 12</fullName>
    </submittedName>
</protein>
<comment type="function">
    <text evidence="9">May be a cell surface adhesion protein.</text>
</comment>
<dbReference type="SMART" id="SM00554">
    <property type="entry name" value="FAS1"/>
    <property type="match status" value="1"/>
</dbReference>
<dbReference type="GeneID" id="105137016"/>
<evidence type="ECO:0000256" key="1">
    <source>
        <dbReference type="ARBA" id="ARBA00004609"/>
    </source>
</evidence>
<accession>A0AAJ6Y3C2</accession>
<gene>
    <name evidence="14" type="primary">LOC105137016</name>
</gene>
<dbReference type="PANTHER" id="PTHR32077:SF78">
    <property type="entry name" value="FAS1 DOMAIN-CONTAINING PROTEIN"/>
    <property type="match status" value="1"/>
</dbReference>
<evidence type="ECO:0000256" key="6">
    <source>
        <dbReference type="ARBA" id="ARBA00022974"/>
    </source>
</evidence>
<feature type="chain" id="PRO_5042459845" evidence="11">
    <location>
        <begin position="25"/>
        <end position="270"/>
    </location>
</feature>
<comment type="similarity">
    <text evidence="2">Belongs to the fasciclin-like AGP family.</text>
</comment>
<dbReference type="KEGG" id="peu:105137016"/>
<dbReference type="Proteomes" id="UP000694918">
    <property type="component" value="Unplaced"/>
</dbReference>
<evidence type="ECO:0000256" key="4">
    <source>
        <dbReference type="ARBA" id="ARBA00022622"/>
    </source>
</evidence>
<evidence type="ECO:0000256" key="2">
    <source>
        <dbReference type="ARBA" id="ARBA00007843"/>
    </source>
</evidence>
<dbReference type="RefSeq" id="XP_011040874.1">
    <property type="nucleotide sequence ID" value="XM_011042572.1"/>
</dbReference>
<keyword evidence="5 11" id="KW-0732">Signal</keyword>
<comment type="subcellular location">
    <subcellularLocation>
        <location evidence="1">Cell membrane</location>
        <topology evidence="1">Lipid-anchor</topology>
        <topology evidence="1">GPI-anchor</topology>
    </subcellularLocation>
</comment>
<dbReference type="InterPro" id="IPR036378">
    <property type="entry name" value="FAS1_dom_sf"/>
</dbReference>
<dbReference type="Pfam" id="PF02469">
    <property type="entry name" value="Fasciclin"/>
    <property type="match status" value="1"/>
</dbReference>
<proteinExistence type="inferred from homology"/>
<name>A0AAJ6Y3C2_POPEU</name>
<dbReference type="GO" id="GO:0098552">
    <property type="term" value="C:side of membrane"/>
    <property type="evidence" value="ECO:0007669"/>
    <property type="project" value="UniProtKB-KW"/>
</dbReference>
<dbReference type="GO" id="GO:0005886">
    <property type="term" value="C:plasma membrane"/>
    <property type="evidence" value="ECO:0007669"/>
    <property type="project" value="UniProtKB-SubCell"/>
</dbReference>
<evidence type="ECO:0000256" key="3">
    <source>
        <dbReference type="ARBA" id="ARBA00022475"/>
    </source>
</evidence>
<evidence type="ECO:0000256" key="10">
    <source>
        <dbReference type="SAM" id="MobiDB-lite"/>
    </source>
</evidence>
<feature type="compositionally biased region" description="Low complexity" evidence="10">
    <location>
        <begin position="47"/>
        <end position="57"/>
    </location>
</feature>
<organism evidence="13 14">
    <name type="scientific">Populus euphratica</name>
    <name type="common">Euphrates poplar</name>
    <dbReference type="NCBI Taxonomy" id="75702"/>
    <lineage>
        <taxon>Eukaryota</taxon>
        <taxon>Viridiplantae</taxon>
        <taxon>Streptophyta</taxon>
        <taxon>Embryophyta</taxon>
        <taxon>Tracheophyta</taxon>
        <taxon>Spermatophyta</taxon>
        <taxon>Magnoliopsida</taxon>
        <taxon>eudicotyledons</taxon>
        <taxon>Gunneridae</taxon>
        <taxon>Pentapetalae</taxon>
        <taxon>rosids</taxon>
        <taxon>fabids</taxon>
        <taxon>Malpighiales</taxon>
        <taxon>Salicaceae</taxon>
        <taxon>Saliceae</taxon>
        <taxon>Populus</taxon>
    </lineage>
</organism>
<keyword evidence="6" id="KW-0654">Proteoglycan</keyword>
<evidence type="ECO:0000256" key="9">
    <source>
        <dbReference type="ARBA" id="ARBA00024686"/>
    </source>
</evidence>
<dbReference type="GO" id="GO:0009834">
    <property type="term" value="P:plant-type secondary cell wall biogenesis"/>
    <property type="evidence" value="ECO:0007669"/>
    <property type="project" value="TreeGrafter"/>
</dbReference>
<sequence>MRQQSLSLLFSLILFFLHCTKTLGQSPAAAPVMPPPATPVKAPPTAPSQAPSAQVATSPGPVDVIKILQKAGHFTLFVRLMQATTEDTELNKELNKTNNGITIFAPSDSAFSSLKAGFLNSLNDEDKTELVKFHVLPAFIPSSQFQTVSNPVRTQAGTGPRVTLNVTTTGNFVNITTGLTNTSISGTVYTDNQLAIYQIEKVLFPLDIFAPKPPAPAPAPAPELGKPRKAAPDVESPTAPKDISGALTPLILHNNALLLAVSCMVAAIFS</sequence>
<evidence type="ECO:0000259" key="12">
    <source>
        <dbReference type="PROSITE" id="PS50213"/>
    </source>
</evidence>
<feature type="signal peptide" evidence="11">
    <location>
        <begin position="1"/>
        <end position="24"/>
    </location>
</feature>
<keyword evidence="7" id="KW-0472">Membrane</keyword>
<evidence type="ECO:0000313" key="13">
    <source>
        <dbReference type="Proteomes" id="UP000694918"/>
    </source>
</evidence>
<dbReference type="InterPro" id="IPR045003">
    <property type="entry name" value="FLA_A"/>
</dbReference>
<dbReference type="AlphaFoldDB" id="A0AAJ6Y3C2"/>
<keyword evidence="13" id="KW-1185">Reference proteome</keyword>
<keyword evidence="4" id="KW-0449">Lipoprotein</keyword>